<comment type="cofactor">
    <cofactor evidence="12">
        <name>Mg(2+)</name>
        <dbReference type="ChEBI" id="CHEBI:18420"/>
    </cofactor>
</comment>
<name>A0ABW5BBV8_9BACT</name>
<dbReference type="PANTHER" id="PTHR22926">
    <property type="entry name" value="PHOSPHO-N-ACETYLMURAMOYL-PENTAPEPTIDE-TRANSFERASE"/>
    <property type="match status" value="1"/>
</dbReference>
<comment type="caution">
    <text evidence="14">The sequence shown here is derived from an EMBL/GenBank/DDBJ whole genome shotgun (WGS) entry which is preliminary data.</text>
</comment>
<gene>
    <name evidence="12 14" type="primary">mraY</name>
    <name evidence="14" type="ORF">ACFSKV_12065</name>
</gene>
<comment type="pathway">
    <text evidence="12">Cell wall biogenesis; peptidoglycan biosynthesis.</text>
</comment>
<keyword evidence="3 12" id="KW-0132">Cell division</keyword>
<dbReference type="PROSITE" id="PS01348">
    <property type="entry name" value="MRAY_2"/>
    <property type="match status" value="1"/>
</dbReference>
<proteinExistence type="inferred from homology"/>
<feature type="transmembrane region" description="Helical" evidence="12">
    <location>
        <begin position="327"/>
        <end position="350"/>
    </location>
</feature>
<keyword evidence="4 12" id="KW-0808">Transferase</keyword>
<keyword evidence="12" id="KW-0479">Metal-binding</keyword>
<feature type="transmembrane region" description="Helical" evidence="12">
    <location>
        <begin position="75"/>
        <end position="92"/>
    </location>
</feature>
<evidence type="ECO:0000256" key="2">
    <source>
        <dbReference type="ARBA" id="ARBA00005583"/>
    </source>
</evidence>
<accession>A0ABW5BBV8</accession>
<evidence type="ECO:0000313" key="15">
    <source>
        <dbReference type="Proteomes" id="UP001597414"/>
    </source>
</evidence>
<evidence type="ECO:0000256" key="1">
    <source>
        <dbReference type="ARBA" id="ARBA00004141"/>
    </source>
</evidence>
<organism evidence="14 15">
    <name type="scientific">Shivajiella indica</name>
    <dbReference type="NCBI Taxonomy" id="872115"/>
    <lineage>
        <taxon>Bacteria</taxon>
        <taxon>Pseudomonadati</taxon>
        <taxon>Bacteroidota</taxon>
        <taxon>Cytophagia</taxon>
        <taxon>Cytophagales</taxon>
        <taxon>Cyclobacteriaceae</taxon>
        <taxon>Shivajiella</taxon>
    </lineage>
</organism>
<dbReference type="HAMAP" id="MF_00038">
    <property type="entry name" value="MraY"/>
    <property type="match status" value="1"/>
</dbReference>
<evidence type="ECO:0000256" key="8">
    <source>
        <dbReference type="ARBA" id="ARBA00022989"/>
    </source>
</evidence>
<keyword evidence="6 12" id="KW-0133">Cell shape</keyword>
<dbReference type="Pfam" id="PF00953">
    <property type="entry name" value="Glycos_transf_4"/>
    <property type="match status" value="1"/>
</dbReference>
<evidence type="ECO:0000256" key="3">
    <source>
        <dbReference type="ARBA" id="ARBA00022618"/>
    </source>
</evidence>
<dbReference type="PROSITE" id="PS01347">
    <property type="entry name" value="MRAY_1"/>
    <property type="match status" value="1"/>
</dbReference>
<dbReference type="InterPro" id="IPR018480">
    <property type="entry name" value="PNAcMuramoyl-5peptid_Trfase_CS"/>
</dbReference>
<keyword evidence="15" id="KW-1185">Reference proteome</keyword>
<feature type="transmembrane region" description="Helical" evidence="12">
    <location>
        <begin position="381"/>
        <end position="400"/>
    </location>
</feature>
<evidence type="ECO:0000256" key="11">
    <source>
        <dbReference type="ARBA" id="ARBA00023316"/>
    </source>
</evidence>
<feature type="transmembrane region" description="Helical" evidence="12">
    <location>
        <begin position="20"/>
        <end position="43"/>
    </location>
</feature>
<comment type="subcellular location">
    <subcellularLocation>
        <location evidence="12">Cell membrane</location>
        <topology evidence="12">Multi-pass membrane protein</topology>
    </subcellularLocation>
    <subcellularLocation>
        <location evidence="1">Membrane</location>
        <topology evidence="1">Multi-pass membrane protein</topology>
    </subcellularLocation>
</comment>
<comment type="catalytic activity">
    <reaction evidence="12">
        <text>UDP-N-acetyl-alpha-D-muramoyl-L-alanyl-gamma-D-glutamyl-meso-2,6-diaminopimeloyl-D-alanyl-D-alanine + di-trans,octa-cis-undecaprenyl phosphate = di-trans,octa-cis-undecaprenyl diphospho-N-acetyl-alpha-D-muramoyl-L-alanyl-D-glutamyl-meso-2,6-diaminopimeloyl-D-alanyl-D-alanine + UMP</text>
        <dbReference type="Rhea" id="RHEA:28386"/>
        <dbReference type="ChEBI" id="CHEBI:57865"/>
        <dbReference type="ChEBI" id="CHEBI:60392"/>
        <dbReference type="ChEBI" id="CHEBI:61386"/>
        <dbReference type="ChEBI" id="CHEBI:61387"/>
        <dbReference type="EC" id="2.7.8.13"/>
    </reaction>
</comment>
<sequence>MLYPIFDYLDSVLDIPGTGVFRYISFRAGMAALLSLIITITFGRNIINWIRAKQIGEPVRDLGLAGQSEKKGTPTMGGLMIIAGIVIPTLLFANVNNIYIILLLITTLWLGGIGFIDDYIKVFRKNKEGLAGRFKIVGQITIGIIVGATLYFHEDVVVRQFTNPVSIEEGVVETPAFKDVKVAKTTIPFMKNNELNYENFLGFLGENMTPILYILLVIFIITAVSNGANITDGIDGLAAGTSAIIGLTIAIFAYISGNAIFSQYLNVFFIPGSAELVIFCSAFIGACVGFLWYNAFPAQVFMGDTGSLMLGGVIAVLSLALRKELLIPVLCGIFLVENLSVIMQVSYFKYTRKKYGEGKRIFLMSPLHHHYQKKNIHEAKIVTRFWIVGILLAIITLATLKLR</sequence>
<evidence type="ECO:0000256" key="9">
    <source>
        <dbReference type="ARBA" id="ARBA00023136"/>
    </source>
</evidence>
<dbReference type="NCBIfam" id="TIGR00445">
    <property type="entry name" value="mraY"/>
    <property type="match status" value="1"/>
</dbReference>
<evidence type="ECO:0000256" key="6">
    <source>
        <dbReference type="ARBA" id="ARBA00022960"/>
    </source>
</evidence>
<keyword evidence="7 12" id="KW-0573">Peptidoglycan synthesis</keyword>
<keyword evidence="8 12" id="KW-1133">Transmembrane helix</keyword>
<evidence type="ECO:0000256" key="5">
    <source>
        <dbReference type="ARBA" id="ARBA00022692"/>
    </source>
</evidence>
<keyword evidence="9 12" id="KW-0472">Membrane</keyword>
<evidence type="ECO:0000256" key="12">
    <source>
        <dbReference type="HAMAP-Rule" id="MF_00038"/>
    </source>
</evidence>
<comment type="similarity">
    <text evidence="2 12">Belongs to the glycosyltransferase 4 family. MraY subfamily.</text>
</comment>
<keyword evidence="12" id="KW-1003">Cell membrane</keyword>
<comment type="function">
    <text evidence="12">Catalyzes the initial step of the lipid cycle reactions in the biosynthesis of the cell wall peptidoglycan: transfers peptidoglycan precursor phospho-MurNAc-pentapeptide from UDP-MurNAc-pentapeptide onto the lipid carrier undecaprenyl phosphate, yielding undecaprenyl-pyrophosphoryl-MurNAc-pentapeptide, known as lipid I.</text>
</comment>
<feature type="transmembrane region" description="Helical" evidence="12">
    <location>
        <begin position="98"/>
        <end position="116"/>
    </location>
</feature>
<evidence type="ECO:0000256" key="10">
    <source>
        <dbReference type="ARBA" id="ARBA00023306"/>
    </source>
</evidence>
<feature type="transmembrane region" description="Helical" evidence="12">
    <location>
        <begin position="211"/>
        <end position="230"/>
    </location>
</feature>
<feature type="transmembrane region" description="Helical" evidence="12">
    <location>
        <begin position="237"/>
        <end position="256"/>
    </location>
</feature>
<dbReference type="EMBL" id="JBHUIV010000016">
    <property type="protein sequence ID" value="MFD2202300.1"/>
    <property type="molecule type" value="Genomic_DNA"/>
</dbReference>
<dbReference type="EC" id="2.7.8.13" evidence="12 13"/>
<evidence type="ECO:0000256" key="7">
    <source>
        <dbReference type="ARBA" id="ARBA00022984"/>
    </source>
</evidence>
<dbReference type="Proteomes" id="UP001597414">
    <property type="component" value="Unassembled WGS sequence"/>
</dbReference>
<keyword evidence="5 12" id="KW-0812">Transmembrane</keyword>
<dbReference type="InterPro" id="IPR000715">
    <property type="entry name" value="Glycosyl_transferase_4"/>
</dbReference>
<evidence type="ECO:0000256" key="13">
    <source>
        <dbReference type="NCBIfam" id="TIGR00445"/>
    </source>
</evidence>
<keyword evidence="12" id="KW-0460">Magnesium</keyword>
<dbReference type="GO" id="GO:0016740">
    <property type="term" value="F:transferase activity"/>
    <property type="evidence" value="ECO:0007669"/>
    <property type="project" value="UniProtKB-KW"/>
</dbReference>
<feature type="transmembrane region" description="Helical" evidence="12">
    <location>
        <begin position="300"/>
        <end position="321"/>
    </location>
</feature>
<dbReference type="CDD" id="cd06852">
    <property type="entry name" value="GT_MraY"/>
    <property type="match status" value="1"/>
</dbReference>
<reference evidence="15" key="1">
    <citation type="journal article" date="2019" name="Int. J. Syst. Evol. Microbiol.">
        <title>The Global Catalogue of Microorganisms (GCM) 10K type strain sequencing project: providing services to taxonomists for standard genome sequencing and annotation.</title>
        <authorList>
            <consortium name="The Broad Institute Genomics Platform"/>
            <consortium name="The Broad Institute Genome Sequencing Center for Infectious Disease"/>
            <person name="Wu L."/>
            <person name="Ma J."/>
        </authorList>
    </citation>
    <scope>NUCLEOTIDE SEQUENCE [LARGE SCALE GENOMIC DNA]</scope>
    <source>
        <strain evidence="15">KCTC 19812</strain>
    </source>
</reference>
<evidence type="ECO:0000256" key="4">
    <source>
        <dbReference type="ARBA" id="ARBA00022679"/>
    </source>
</evidence>
<dbReference type="PANTHER" id="PTHR22926:SF5">
    <property type="entry name" value="PHOSPHO-N-ACETYLMURAMOYL-PENTAPEPTIDE-TRANSFERASE HOMOLOG"/>
    <property type="match status" value="1"/>
</dbReference>
<dbReference type="InterPro" id="IPR003524">
    <property type="entry name" value="PNAcMuramoyl-5peptid_Trfase"/>
</dbReference>
<keyword evidence="10 12" id="KW-0131">Cell cycle</keyword>
<feature type="transmembrane region" description="Helical" evidence="12">
    <location>
        <begin position="268"/>
        <end position="293"/>
    </location>
</feature>
<dbReference type="Pfam" id="PF10555">
    <property type="entry name" value="MraY_sig1"/>
    <property type="match status" value="1"/>
</dbReference>
<dbReference type="RefSeq" id="WP_380802962.1">
    <property type="nucleotide sequence ID" value="NZ_JBHUIV010000016.1"/>
</dbReference>
<protein>
    <recommendedName>
        <fullName evidence="12 13">Phospho-N-acetylmuramoyl-pentapeptide-transferase</fullName>
        <ecNumber evidence="12 13">2.7.8.13</ecNumber>
    </recommendedName>
    <alternativeName>
        <fullName evidence="12">UDP-MurNAc-pentapeptide phosphotransferase</fullName>
    </alternativeName>
</protein>
<feature type="transmembrane region" description="Helical" evidence="12">
    <location>
        <begin position="136"/>
        <end position="153"/>
    </location>
</feature>
<evidence type="ECO:0000313" key="14">
    <source>
        <dbReference type="EMBL" id="MFD2202300.1"/>
    </source>
</evidence>
<keyword evidence="11 12" id="KW-0961">Cell wall biogenesis/degradation</keyword>